<evidence type="ECO:0000313" key="3">
    <source>
        <dbReference type="Proteomes" id="UP001165667"/>
    </source>
</evidence>
<comment type="caution">
    <text evidence="2">The sequence shown here is derived from an EMBL/GenBank/DDBJ whole genome shotgun (WGS) entry which is preliminary data.</text>
</comment>
<protein>
    <submittedName>
        <fullName evidence="2">PilZ domain-containing protein</fullName>
    </submittedName>
</protein>
<evidence type="ECO:0000259" key="1">
    <source>
        <dbReference type="Pfam" id="PF07238"/>
    </source>
</evidence>
<dbReference type="EMBL" id="JAMOIM010000002">
    <property type="protein sequence ID" value="MCW6507350.1"/>
    <property type="molecule type" value="Genomic_DNA"/>
</dbReference>
<feature type="domain" description="PilZ" evidence="1">
    <location>
        <begin position="48"/>
        <end position="137"/>
    </location>
</feature>
<name>A0AA41YU46_9HYPH</name>
<gene>
    <name evidence="2" type="ORF">M8523_04870</name>
</gene>
<dbReference type="SUPFAM" id="SSF141371">
    <property type="entry name" value="PilZ domain-like"/>
    <property type="match status" value="1"/>
</dbReference>
<sequence>MTVRQPPRGGSPSVINAIRVDGKAAADPDGFTYTILIDPKPVREPDDRRDAPRRRTRLRSGKVVDSTGTFVTECVVHDLSSTGVRLRLPPDVALPAAFQVYDDQSGLLQNAEVSWRRDGEAGVRFTLTEETPRSRIIAADMRRRFYKMPR</sequence>
<reference evidence="2" key="1">
    <citation type="submission" date="2022-05" db="EMBL/GenBank/DDBJ databases">
        <authorList>
            <person name="Pankratov T."/>
        </authorList>
    </citation>
    <scope>NUCLEOTIDE SEQUENCE</scope>
    <source>
        <strain evidence="2">BP6-180914</strain>
    </source>
</reference>
<dbReference type="Gene3D" id="2.40.10.220">
    <property type="entry name" value="predicted glycosyltransferase like domains"/>
    <property type="match status" value="1"/>
</dbReference>
<keyword evidence="3" id="KW-1185">Reference proteome</keyword>
<dbReference type="Pfam" id="PF07238">
    <property type="entry name" value="PilZ"/>
    <property type="match status" value="1"/>
</dbReference>
<dbReference type="RefSeq" id="WP_282583706.1">
    <property type="nucleotide sequence ID" value="NZ_JAMOIM010000002.1"/>
</dbReference>
<dbReference type="GO" id="GO:0035438">
    <property type="term" value="F:cyclic-di-GMP binding"/>
    <property type="evidence" value="ECO:0007669"/>
    <property type="project" value="InterPro"/>
</dbReference>
<dbReference type="AlphaFoldDB" id="A0AA41YU46"/>
<organism evidence="2 3">
    <name type="scientific">Lichenifustis flavocetrariae</name>
    <dbReference type="NCBI Taxonomy" id="2949735"/>
    <lineage>
        <taxon>Bacteria</taxon>
        <taxon>Pseudomonadati</taxon>
        <taxon>Pseudomonadota</taxon>
        <taxon>Alphaproteobacteria</taxon>
        <taxon>Hyphomicrobiales</taxon>
        <taxon>Lichenihabitantaceae</taxon>
        <taxon>Lichenifustis</taxon>
    </lineage>
</organism>
<dbReference type="Proteomes" id="UP001165667">
    <property type="component" value="Unassembled WGS sequence"/>
</dbReference>
<evidence type="ECO:0000313" key="2">
    <source>
        <dbReference type="EMBL" id="MCW6507350.1"/>
    </source>
</evidence>
<accession>A0AA41YU46</accession>
<proteinExistence type="predicted"/>
<dbReference type="InterPro" id="IPR009875">
    <property type="entry name" value="PilZ_domain"/>
</dbReference>